<sequence>MKNLSALIVASFLASSPAVQADDSRHRQLNASDRTTSQSTSDYFQDLIAAQAQANLDSDDPQQA</sequence>
<keyword evidence="4" id="KW-1185">Reference proteome</keyword>
<comment type="caution">
    <text evidence="3">The sequence shown here is derived from an EMBL/GenBank/DDBJ whole genome shotgun (WGS) entry which is preliminary data.</text>
</comment>
<organism evidence="3 4">
    <name type="scientific">Halopseudomonas oceani</name>
    <dbReference type="NCBI Taxonomy" id="1708783"/>
    <lineage>
        <taxon>Bacteria</taxon>
        <taxon>Pseudomonadati</taxon>
        <taxon>Pseudomonadota</taxon>
        <taxon>Gammaproteobacteria</taxon>
        <taxon>Pseudomonadales</taxon>
        <taxon>Pseudomonadaceae</taxon>
        <taxon>Halopseudomonas</taxon>
    </lineage>
</organism>
<keyword evidence="2" id="KW-0732">Signal</keyword>
<proteinExistence type="predicted"/>
<feature type="chain" id="PRO_5015161828" evidence="2">
    <location>
        <begin position="22"/>
        <end position="64"/>
    </location>
</feature>
<name>A0A2P4ES81_9GAMM</name>
<evidence type="ECO:0000313" key="3">
    <source>
        <dbReference type="EMBL" id="POB01856.1"/>
    </source>
</evidence>
<gene>
    <name evidence="3" type="ORF">C1949_15180</name>
</gene>
<evidence type="ECO:0000256" key="1">
    <source>
        <dbReference type="SAM" id="MobiDB-lite"/>
    </source>
</evidence>
<evidence type="ECO:0000313" key="4">
    <source>
        <dbReference type="Proteomes" id="UP000243451"/>
    </source>
</evidence>
<feature type="region of interest" description="Disordered" evidence="1">
    <location>
        <begin position="19"/>
        <end position="40"/>
    </location>
</feature>
<dbReference type="Proteomes" id="UP000243451">
    <property type="component" value="Unassembled WGS sequence"/>
</dbReference>
<reference evidence="3 4" key="1">
    <citation type="submission" date="2018-01" db="EMBL/GenBank/DDBJ databases">
        <title>Draft genome of the type strain Pseudomonas oceani DSM 100277 isolated from the deep water in Okinawa trough, northwestern Pacific Ocean.</title>
        <authorList>
            <person name="Gomila M."/>
            <person name="Mulet M."/>
            <person name="Garcia-Valdes E."/>
            <person name="Lalucat J."/>
        </authorList>
    </citation>
    <scope>NUCLEOTIDE SEQUENCE [LARGE SCALE GENOMIC DNA]</scope>
    <source>
        <strain evidence="3 4">DSM 100277</strain>
    </source>
</reference>
<dbReference type="RefSeq" id="WP_104739316.1">
    <property type="nucleotide sequence ID" value="NZ_BMHR01000015.1"/>
</dbReference>
<dbReference type="OrthoDB" id="7029314at2"/>
<evidence type="ECO:0000256" key="2">
    <source>
        <dbReference type="SAM" id="SignalP"/>
    </source>
</evidence>
<protein>
    <submittedName>
        <fullName evidence="3">Uncharacterized protein</fullName>
    </submittedName>
</protein>
<feature type="signal peptide" evidence="2">
    <location>
        <begin position="1"/>
        <end position="21"/>
    </location>
</feature>
<dbReference type="AlphaFoldDB" id="A0A2P4ES81"/>
<accession>A0A2P4ES81</accession>
<feature type="compositionally biased region" description="Polar residues" evidence="1">
    <location>
        <begin position="29"/>
        <end position="40"/>
    </location>
</feature>
<dbReference type="EMBL" id="PPSK01000017">
    <property type="protein sequence ID" value="POB01856.1"/>
    <property type="molecule type" value="Genomic_DNA"/>
</dbReference>